<keyword evidence="1" id="KW-1133">Transmembrane helix</keyword>
<reference evidence="3" key="1">
    <citation type="journal article" date="2022" name="ISME J.">
        <title>Genetic and phylogenetic analysis of dissimilatory iodate-reducing bacteria identifies potential niches across the world's oceans.</title>
        <authorList>
            <person name="Reyes-Umana V."/>
            <person name="Henning Z."/>
            <person name="Lee K."/>
            <person name="Barnum T.P."/>
            <person name="Coates J.D."/>
        </authorList>
    </citation>
    <scope>NUCLEOTIDE SEQUENCE [LARGE SCALE GENOMIC DNA]</scope>
    <source>
        <strain evidence="3">IR12</strain>
    </source>
</reference>
<name>A0A944D896_DENI1</name>
<comment type="caution">
    <text evidence="2">The sequence shown here is derived from an EMBL/GenBank/DDBJ whole genome shotgun (WGS) entry which is preliminary data.</text>
</comment>
<proteinExistence type="predicted"/>
<dbReference type="AlphaFoldDB" id="A0A944D896"/>
<organism evidence="2 3">
    <name type="scientific">Denitromonas iodatirespirans</name>
    <dbReference type="NCBI Taxonomy" id="2795389"/>
    <lineage>
        <taxon>Bacteria</taxon>
        <taxon>Pseudomonadati</taxon>
        <taxon>Pseudomonadota</taxon>
        <taxon>Betaproteobacteria</taxon>
        <taxon>Rhodocyclales</taxon>
        <taxon>Zoogloeaceae</taxon>
        <taxon>Denitromonas</taxon>
    </lineage>
</organism>
<dbReference type="RefSeq" id="WP_214359594.1">
    <property type="nucleotide sequence ID" value="NZ_JAEKFT010000001.1"/>
</dbReference>
<keyword evidence="3" id="KW-1185">Reference proteome</keyword>
<evidence type="ECO:0000256" key="1">
    <source>
        <dbReference type="SAM" id="Phobius"/>
    </source>
</evidence>
<feature type="transmembrane region" description="Helical" evidence="1">
    <location>
        <begin position="40"/>
        <end position="59"/>
    </location>
</feature>
<keyword evidence="1" id="KW-0472">Membrane</keyword>
<gene>
    <name evidence="2" type="ORF">I8J34_01570</name>
</gene>
<evidence type="ECO:0000313" key="3">
    <source>
        <dbReference type="Proteomes" id="UP000694660"/>
    </source>
</evidence>
<sequence>MFERARQGWRALKRSEPGERFQDRYHRYQSQRAGRPGPAVVVRMVGGVGMALLGFMMLFTPGPGLVFLAAGGALLGSESRRVARGLDRLEILVRQAAARFSAWRS</sequence>
<dbReference type="Proteomes" id="UP000694660">
    <property type="component" value="Unassembled WGS sequence"/>
</dbReference>
<evidence type="ECO:0000313" key="2">
    <source>
        <dbReference type="EMBL" id="MBT0959848.1"/>
    </source>
</evidence>
<evidence type="ECO:0008006" key="4">
    <source>
        <dbReference type="Google" id="ProtNLM"/>
    </source>
</evidence>
<dbReference type="EMBL" id="JAEKFT010000001">
    <property type="protein sequence ID" value="MBT0959848.1"/>
    <property type="molecule type" value="Genomic_DNA"/>
</dbReference>
<protein>
    <recommendedName>
        <fullName evidence="4">TIGR02611 family protein</fullName>
    </recommendedName>
</protein>
<accession>A0A944D896</accession>
<keyword evidence="1" id="KW-0812">Transmembrane</keyword>